<organism evidence="2 3">
    <name type="scientific">Effrenium voratum</name>
    <dbReference type="NCBI Taxonomy" id="2562239"/>
    <lineage>
        <taxon>Eukaryota</taxon>
        <taxon>Sar</taxon>
        <taxon>Alveolata</taxon>
        <taxon>Dinophyceae</taxon>
        <taxon>Suessiales</taxon>
        <taxon>Symbiodiniaceae</taxon>
        <taxon>Effrenium</taxon>
    </lineage>
</organism>
<accession>A0AA36HWL4</accession>
<name>A0AA36HWL4_9DINO</name>
<dbReference type="EMBL" id="CAUJNA010000413">
    <property type="protein sequence ID" value="CAJ1376700.1"/>
    <property type="molecule type" value="Genomic_DNA"/>
</dbReference>
<comment type="caution">
    <text evidence="2">The sequence shown here is derived from an EMBL/GenBank/DDBJ whole genome shotgun (WGS) entry which is preliminary data.</text>
</comment>
<keyword evidence="3" id="KW-1185">Reference proteome</keyword>
<reference evidence="2" key="1">
    <citation type="submission" date="2023-08" db="EMBL/GenBank/DDBJ databases">
        <authorList>
            <person name="Chen Y."/>
            <person name="Shah S."/>
            <person name="Dougan E. K."/>
            <person name="Thang M."/>
            <person name="Chan C."/>
        </authorList>
    </citation>
    <scope>NUCLEOTIDE SEQUENCE</scope>
</reference>
<feature type="compositionally biased region" description="Basic residues" evidence="1">
    <location>
        <begin position="56"/>
        <end position="65"/>
    </location>
</feature>
<evidence type="ECO:0000313" key="3">
    <source>
        <dbReference type="Proteomes" id="UP001178507"/>
    </source>
</evidence>
<protein>
    <submittedName>
        <fullName evidence="2">Uncharacterized protein</fullName>
    </submittedName>
</protein>
<gene>
    <name evidence="2" type="ORF">EVOR1521_LOCUS5692</name>
</gene>
<feature type="region of interest" description="Disordered" evidence="1">
    <location>
        <begin position="43"/>
        <end position="74"/>
    </location>
</feature>
<evidence type="ECO:0000256" key="1">
    <source>
        <dbReference type="SAM" id="MobiDB-lite"/>
    </source>
</evidence>
<evidence type="ECO:0000313" key="2">
    <source>
        <dbReference type="EMBL" id="CAJ1376700.1"/>
    </source>
</evidence>
<dbReference type="AlphaFoldDB" id="A0AA36HWL4"/>
<sequence length="74" mass="8301">MPRITAWRCLTRIIQQRRGSPALRASTSAKSALALCCILPAVSRRASRSSTWARPSTRKPRRSRRSLATPWPKG</sequence>
<proteinExistence type="predicted"/>
<dbReference type="Proteomes" id="UP001178507">
    <property type="component" value="Unassembled WGS sequence"/>
</dbReference>